<comment type="subcellular location">
    <subcellularLocation>
        <location evidence="1">Cell membrane</location>
        <topology evidence="1">Multi-pass membrane protein</topology>
    </subcellularLocation>
</comment>
<dbReference type="RefSeq" id="WP_072427841.1">
    <property type="nucleotide sequence ID" value="NZ_FPKR01000004.1"/>
</dbReference>
<dbReference type="CDD" id="cd16148">
    <property type="entry name" value="sulfatase_like"/>
    <property type="match status" value="1"/>
</dbReference>
<feature type="transmembrane region" description="Helical" evidence="6">
    <location>
        <begin position="12"/>
        <end position="29"/>
    </location>
</feature>
<dbReference type="STRING" id="1121279.SAMN02745887_01315"/>
<dbReference type="InterPro" id="IPR017850">
    <property type="entry name" value="Alkaline_phosphatase_core_sf"/>
</dbReference>
<evidence type="ECO:0000256" key="1">
    <source>
        <dbReference type="ARBA" id="ARBA00004651"/>
    </source>
</evidence>
<evidence type="ECO:0000256" key="5">
    <source>
        <dbReference type="ARBA" id="ARBA00023136"/>
    </source>
</evidence>
<feature type="transmembrane region" description="Helical" evidence="6">
    <location>
        <begin position="120"/>
        <end position="143"/>
    </location>
</feature>
<dbReference type="InterPro" id="IPR050448">
    <property type="entry name" value="OpgB/LTA_synthase_biosynth"/>
</dbReference>
<name>A0A1K2HDG8_9NEIS</name>
<dbReference type="Gene3D" id="3.40.720.10">
    <property type="entry name" value="Alkaline Phosphatase, subunit A"/>
    <property type="match status" value="1"/>
</dbReference>
<dbReference type="GO" id="GO:0005886">
    <property type="term" value="C:plasma membrane"/>
    <property type="evidence" value="ECO:0007669"/>
    <property type="project" value="UniProtKB-SubCell"/>
</dbReference>
<keyword evidence="2" id="KW-1003">Cell membrane</keyword>
<evidence type="ECO:0000256" key="3">
    <source>
        <dbReference type="ARBA" id="ARBA00022692"/>
    </source>
</evidence>
<dbReference type="OrthoDB" id="9766107at2"/>
<evidence type="ECO:0000256" key="2">
    <source>
        <dbReference type="ARBA" id="ARBA00022475"/>
    </source>
</evidence>
<proteinExistence type="predicted"/>
<organism evidence="8 9">
    <name type="scientific">Chitinimonas taiwanensis DSM 18899</name>
    <dbReference type="NCBI Taxonomy" id="1121279"/>
    <lineage>
        <taxon>Bacteria</taxon>
        <taxon>Pseudomonadati</taxon>
        <taxon>Pseudomonadota</taxon>
        <taxon>Betaproteobacteria</taxon>
        <taxon>Neisseriales</taxon>
        <taxon>Chitinibacteraceae</taxon>
        <taxon>Chitinimonas</taxon>
    </lineage>
</organism>
<reference evidence="8 9" key="1">
    <citation type="submission" date="2016-11" db="EMBL/GenBank/DDBJ databases">
        <authorList>
            <person name="Jaros S."/>
            <person name="Januszkiewicz K."/>
            <person name="Wedrychowicz H."/>
        </authorList>
    </citation>
    <scope>NUCLEOTIDE SEQUENCE [LARGE SCALE GENOMIC DNA]</scope>
    <source>
        <strain evidence="8 9">DSM 18899</strain>
    </source>
</reference>
<keyword evidence="9" id="KW-1185">Reference proteome</keyword>
<accession>A0A1K2HDG8</accession>
<dbReference type="AlphaFoldDB" id="A0A1K2HDG8"/>
<protein>
    <submittedName>
        <fullName evidence="8">Arylsulfatase A</fullName>
    </submittedName>
</protein>
<feature type="transmembrane region" description="Helical" evidence="6">
    <location>
        <begin position="155"/>
        <end position="173"/>
    </location>
</feature>
<dbReference type="SUPFAM" id="SSF53649">
    <property type="entry name" value="Alkaline phosphatase-like"/>
    <property type="match status" value="1"/>
</dbReference>
<dbReference type="PANTHER" id="PTHR47371">
    <property type="entry name" value="LIPOTEICHOIC ACID SYNTHASE"/>
    <property type="match status" value="1"/>
</dbReference>
<dbReference type="InterPro" id="IPR000917">
    <property type="entry name" value="Sulfatase_N"/>
</dbReference>
<sequence>MNLLSKAAVLRAYFAVFSTVAFMLSQRYGLSDNWGIAKTSLAFLGDVLILTGLLVSYLIGERILHLKPRYLGLWRIAHAILALFLIVFALASQALFRQTGDVLDIEMLNFIILNFSDLRAVAVSSVDGAIFSTVAVCLILYVMALAEFRRGTLRIFQRVMLIAPLSLLPANGIHESLMAEAQAQDQGVATAGNYRGDYKSLVTRQLSWLSKSKSTWWQGVFTSFIVGSALSAVEYDVLSRQVAARMIYKKPSYIKEPKRKSNILFVILESTRASATGLQDSLSGRSTTPFLDGLAREGWNFTRAYTTVPHTTNALVGIYCGTFPPIGKTVIQDAAGKFPLHCLPTVLNEAGYATAHFQVAPGHFEDRFGLLSEAGFQHRVTQEYFAGKGHKRYGYLGLDDRVLIDPMIEWMRENRKKSKPFFASILTVLTHHPYIYPGNVQPLSDPMSAKQAYLGAIRYNDETLQLLFAGMEREGLLDDTLVVVTGDHGEAFNEHGQLAHNGAAYEEGMHVPLVMYGPKLIEGVKKRNTLQQHIDLFPTVLDLIGVQVDGMLPGNSLLGNDSGHEKIITSCFYERYCLNLYDAEGGKFIYFFGKREAEFYALDADPLEKRNLIDGLSDDMSRQYLSTAVELKNAFGSVYARE</sequence>
<feature type="transmembrane region" description="Helical" evidence="6">
    <location>
        <begin position="41"/>
        <end position="60"/>
    </location>
</feature>
<evidence type="ECO:0000256" key="6">
    <source>
        <dbReference type="SAM" id="Phobius"/>
    </source>
</evidence>
<gene>
    <name evidence="8" type="ORF">SAMN02745887_01315</name>
</gene>
<dbReference type="Pfam" id="PF00884">
    <property type="entry name" value="Sulfatase"/>
    <property type="match status" value="1"/>
</dbReference>
<feature type="transmembrane region" description="Helical" evidence="6">
    <location>
        <begin position="72"/>
        <end position="96"/>
    </location>
</feature>
<dbReference type="PANTHER" id="PTHR47371:SF3">
    <property type="entry name" value="PHOSPHOGLYCEROL TRANSFERASE I"/>
    <property type="match status" value="1"/>
</dbReference>
<keyword evidence="3 6" id="KW-0812">Transmembrane</keyword>
<evidence type="ECO:0000259" key="7">
    <source>
        <dbReference type="Pfam" id="PF00884"/>
    </source>
</evidence>
<dbReference type="Proteomes" id="UP000186513">
    <property type="component" value="Unassembled WGS sequence"/>
</dbReference>
<evidence type="ECO:0000313" key="8">
    <source>
        <dbReference type="EMBL" id="SFZ74577.1"/>
    </source>
</evidence>
<dbReference type="EMBL" id="FPKR01000004">
    <property type="protein sequence ID" value="SFZ74577.1"/>
    <property type="molecule type" value="Genomic_DNA"/>
</dbReference>
<feature type="domain" description="Sulfatase N-terminal" evidence="7">
    <location>
        <begin position="261"/>
        <end position="546"/>
    </location>
</feature>
<keyword evidence="5 6" id="KW-0472">Membrane</keyword>
<keyword evidence="4 6" id="KW-1133">Transmembrane helix</keyword>
<evidence type="ECO:0000313" key="9">
    <source>
        <dbReference type="Proteomes" id="UP000186513"/>
    </source>
</evidence>
<evidence type="ECO:0000256" key="4">
    <source>
        <dbReference type="ARBA" id="ARBA00022989"/>
    </source>
</evidence>